<accession>H2AUZ5</accession>
<dbReference type="EMBL" id="HE650825">
    <property type="protein sequence ID" value="CCF58195.1"/>
    <property type="molecule type" value="Genomic_DNA"/>
</dbReference>
<dbReference type="GO" id="GO:0005886">
    <property type="term" value="C:plasma membrane"/>
    <property type="evidence" value="ECO:0007669"/>
    <property type="project" value="EnsemblFungi"/>
</dbReference>
<keyword evidence="3" id="KW-1185">Reference proteome</keyword>
<feature type="transmembrane region" description="Helical" evidence="1">
    <location>
        <begin position="39"/>
        <end position="66"/>
    </location>
</feature>
<keyword evidence="1" id="KW-0812">Transmembrane</keyword>
<dbReference type="GO" id="GO:0005934">
    <property type="term" value="C:cellular bud tip"/>
    <property type="evidence" value="ECO:0007669"/>
    <property type="project" value="EnsemblFungi"/>
</dbReference>
<proteinExistence type="predicted"/>
<dbReference type="GO" id="GO:0043332">
    <property type="term" value="C:mating projection tip"/>
    <property type="evidence" value="ECO:0007669"/>
    <property type="project" value="EnsemblFungi"/>
</dbReference>
<dbReference type="InParanoid" id="H2AUZ5"/>
<dbReference type="eggNOG" id="ENOG502QVFG">
    <property type="taxonomic scope" value="Eukaryota"/>
</dbReference>
<dbReference type="PANTHER" id="PTHR36424">
    <property type="entry name" value="PHEROMONE-REGULATED MEMBRANE PROTEIN 6"/>
    <property type="match status" value="1"/>
</dbReference>
<keyword evidence="1" id="KW-0472">Membrane</keyword>
<name>H2AUZ5_KAZAF</name>
<sequence length="376" mass="44659">MWGYLLFNNEWKYPINGKKFDELDLSLYRSAKRKTVIKYIVIIWCQWFLQLTLFLSDVYTCIKLIAFNTWSNNYVKPFLSFKITRWLFSGCILFSIVLLIWELINGIKILKTQNISFAYINTCSKTIYCLTNYSIYCIFDKITPSGVFQRLAFFIYFELKSSFRLLFADSPRQVINGLTLWSILLADSNWSSQANGTSSLNGLDSIHGIIKRFKTIAENNSEEAIILACMTVSFFIWFLFIVKFFFAIFCCFIIYYKLLHEFKFSSLKEYVCITISYNIDYLTEKYKFKKFYMEVNTLANEKYHGNFEDDYEETDESFMYDTSHFDDEMIRSSLVKTPDTIPSYYYDNEHALKTSNTDMMLWEYLKPRRNNTLTTS</sequence>
<dbReference type="OrthoDB" id="2128042at2759"/>
<dbReference type="PANTHER" id="PTHR36424:SF1">
    <property type="entry name" value="LOW AFFINITY K(+) TRANSPORTER 1-RELATED"/>
    <property type="match status" value="1"/>
</dbReference>
<dbReference type="Pfam" id="PF16944">
    <property type="entry name" value="KCH"/>
    <property type="match status" value="1"/>
</dbReference>
<evidence type="ECO:0000313" key="2">
    <source>
        <dbReference type="EMBL" id="CCF58195.1"/>
    </source>
</evidence>
<evidence type="ECO:0000313" key="3">
    <source>
        <dbReference type="Proteomes" id="UP000005220"/>
    </source>
</evidence>
<dbReference type="RefSeq" id="XP_003957330.1">
    <property type="nucleotide sequence ID" value="XM_003957281.1"/>
</dbReference>
<reference evidence="2 3" key="1">
    <citation type="journal article" date="2011" name="Proc. Natl. Acad. Sci. U.S.A.">
        <title>Evolutionary erosion of yeast sex chromosomes by mating-type switching accidents.</title>
        <authorList>
            <person name="Gordon J.L."/>
            <person name="Armisen D."/>
            <person name="Proux-Wera E."/>
            <person name="Oheigeartaigh S.S."/>
            <person name="Byrne K.P."/>
            <person name="Wolfe K.H."/>
        </authorList>
    </citation>
    <scope>NUCLEOTIDE SEQUENCE [LARGE SCALE GENOMIC DNA]</scope>
    <source>
        <strain evidence="3">ATCC 22294 / BCRC 22015 / CBS 2517 / CECT 1963 / NBRC 1671 / NRRL Y-8276</strain>
    </source>
</reference>
<gene>
    <name evidence="2" type="primary">KAFR0E00410</name>
    <name evidence="2" type="ORF">KAFR_0E00410</name>
</gene>
<dbReference type="AlphaFoldDB" id="H2AUZ5"/>
<dbReference type="GO" id="GO:0015079">
    <property type="term" value="F:potassium ion transmembrane transporter activity"/>
    <property type="evidence" value="ECO:0007669"/>
    <property type="project" value="EnsemblFungi"/>
</dbReference>
<dbReference type="Proteomes" id="UP000005220">
    <property type="component" value="Chromosome 5"/>
</dbReference>
<keyword evidence="1" id="KW-1133">Transmembrane helix</keyword>
<evidence type="ECO:0000256" key="1">
    <source>
        <dbReference type="SAM" id="Phobius"/>
    </source>
</evidence>
<organism evidence="2 3">
    <name type="scientific">Kazachstania africana (strain ATCC 22294 / BCRC 22015 / CBS 2517 / CECT 1963 / NBRC 1671 / NRRL Y-8276)</name>
    <name type="common">Yeast</name>
    <name type="synonym">Kluyveromyces africanus</name>
    <dbReference type="NCBI Taxonomy" id="1071382"/>
    <lineage>
        <taxon>Eukaryota</taxon>
        <taxon>Fungi</taxon>
        <taxon>Dikarya</taxon>
        <taxon>Ascomycota</taxon>
        <taxon>Saccharomycotina</taxon>
        <taxon>Saccharomycetes</taxon>
        <taxon>Saccharomycetales</taxon>
        <taxon>Saccharomycetaceae</taxon>
        <taxon>Kazachstania</taxon>
    </lineage>
</organism>
<feature type="transmembrane region" description="Helical" evidence="1">
    <location>
        <begin position="86"/>
        <end position="104"/>
    </location>
</feature>
<protein>
    <submittedName>
        <fullName evidence="2">Uncharacterized protein</fullName>
    </submittedName>
</protein>
<feature type="transmembrane region" description="Helical" evidence="1">
    <location>
        <begin position="224"/>
        <end position="256"/>
    </location>
</feature>
<dbReference type="KEGG" id="kaf:KAFR_0E00410"/>
<dbReference type="GeneID" id="13882672"/>
<dbReference type="HOGENOM" id="CLU_036942_0_0_1"/>
<dbReference type="InterPro" id="IPR031606">
    <property type="entry name" value="Kch1/2"/>
</dbReference>